<reference evidence="2 3" key="1">
    <citation type="submission" date="2024-09" db="EMBL/GenBank/DDBJ databases">
        <title>A chromosome-level genome assembly of Gray's grenadier anchovy, Coilia grayii.</title>
        <authorList>
            <person name="Fu Z."/>
        </authorList>
    </citation>
    <scope>NUCLEOTIDE SEQUENCE [LARGE SCALE GENOMIC DNA]</scope>
    <source>
        <strain evidence="2">G4</strain>
        <tissue evidence="2">Muscle</tissue>
    </source>
</reference>
<keyword evidence="3" id="KW-1185">Reference proteome</keyword>
<evidence type="ECO:0000313" key="3">
    <source>
        <dbReference type="Proteomes" id="UP001591681"/>
    </source>
</evidence>
<feature type="region of interest" description="Disordered" evidence="1">
    <location>
        <begin position="85"/>
        <end position="104"/>
    </location>
</feature>
<accession>A0ABD1JEC6</accession>
<feature type="region of interest" description="Disordered" evidence="1">
    <location>
        <begin position="231"/>
        <end position="258"/>
    </location>
</feature>
<dbReference type="EMBL" id="JBHFQA010000017">
    <property type="protein sequence ID" value="KAL2084940.1"/>
    <property type="molecule type" value="Genomic_DNA"/>
</dbReference>
<gene>
    <name evidence="2" type="ORF">ACEWY4_020458</name>
</gene>
<protein>
    <submittedName>
        <fullName evidence="2">Uncharacterized protein</fullName>
    </submittedName>
</protein>
<proteinExistence type="predicted"/>
<dbReference type="Proteomes" id="UP001591681">
    <property type="component" value="Unassembled WGS sequence"/>
</dbReference>
<feature type="compositionally biased region" description="Low complexity" evidence="1">
    <location>
        <begin position="232"/>
        <end position="257"/>
    </location>
</feature>
<sequence>MLSNCMLMVPVSQVHLGAWSSSDANGFHRCLSLSLLFLTAFLAFLICHAWLPSLVSSQTTSMATSPNQSSTASVSMTTNSSSTSAMASSSASAPVPASTTSASSSMVPTTVASTSVTDSTTKSSASVSLSSNASSSSSSSPATYNSTISCRSFYCDGTNCYSMFMNTTPTACPYGCDYCEFRQYNESMYSVGCADSCNASRCVNDTQVDCVKNCCNTTDCLNATLQAMESSPTPTVPTTTKQTTTTTTTTPAPTTRPSNGRKCKSLTCTGADCYTTTQSVMTWCYNTQTYCQLKKTTVGSTANWMASCSTDCSSQTACTASTPTCHQECCEASAAGDCLKLNGKVNMPNSGGSRAIYSPLVLLAPSLVAWLLLLGELL</sequence>
<evidence type="ECO:0000313" key="2">
    <source>
        <dbReference type="EMBL" id="KAL2084940.1"/>
    </source>
</evidence>
<comment type="caution">
    <text evidence="2">The sequence shown here is derived from an EMBL/GenBank/DDBJ whole genome shotgun (WGS) entry which is preliminary data.</text>
</comment>
<dbReference type="AlphaFoldDB" id="A0ABD1JEC6"/>
<name>A0ABD1JEC6_9TELE</name>
<organism evidence="2 3">
    <name type="scientific">Coilia grayii</name>
    <name type="common">Gray's grenadier anchovy</name>
    <dbReference type="NCBI Taxonomy" id="363190"/>
    <lineage>
        <taxon>Eukaryota</taxon>
        <taxon>Metazoa</taxon>
        <taxon>Chordata</taxon>
        <taxon>Craniata</taxon>
        <taxon>Vertebrata</taxon>
        <taxon>Euteleostomi</taxon>
        <taxon>Actinopterygii</taxon>
        <taxon>Neopterygii</taxon>
        <taxon>Teleostei</taxon>
        <taxon>Clupei</taxon>
        <taxon>Clupeiformes</taxon>
        <taxon>Clupeoidei</taxon>
        <taxon>Engraulidae</taxon>
        <taxon>Coilinae</taxon>
        <taxon>Coilia</taxon>
    </lineage>
</organism>
<evidence type="ECO:0000256" key="1">
    <source>
        <dbReference type="SAM" id="MobiDB-lite"/>
    </source>
</evidence>